<evidence type="ECO:0000313" key="2">
    <source>
        <dbReference type="Proteomes" id="UP000326198"/>
    </source>
</evidence>
<proteinExistence type="predicted"/>
<sequence length="160" mass="17473">MHDGGTVNRAGLSYLHERQSLGFVMHRRVITLAGLATNKEKVYHKLCRALYIRPVATVVACSPPVVDLPTMGLTSSTPKAMLRSTRSTLKRPPMAAESGEFPMIICQPTVYSTGPLIIFCLGGGSGPPFDSRRRFSLDLTVARCNHAFFEFSSLLKLCAS</sequence>
<reference evidence="1 2" key="1">
    <citation type="submission" date="2019-04" db="EMBL/GenBank/DDBJ databases">
        <title>Friends and foes A comparative genomics studyof 23 Aspergillus species from section Flavi.</title>
        <authorList>
            <consortium name="DOE Joint Genome Institute"/>
            <person name="Kjaerbolling I."/>
            <person name="Vesth T."/>
            <person name="Frisvad J.C."/>
            <person name="Nybo J.L."/>
            <person name="Theobald S."/>
            <person name="Kildgaard S."/>
            <person name="Isbrandt T."/>
            <person name="Kuo A."/>
            <person name="Sato A."/>
            <person name="Lyhne E.K."/>
            <person name="Kogle M.E."/>
            <person name="Wiebenga A."/>
            <person name="Kun R.S."/>
            <person name="Lubbers R.J."/>
            <person name="Makela M.R."/>
            <person name="Barry K."/>
            <person name="Chovatia M."/>
            <person name="Clum A."/>
            <person name="Daum C."/>
            <person name="Haridas S."/>
            <person name="He G."/>
            <person name="LaButti K."/>
            <person name="Lipzen A."/>
            <person name="Mondo S."/>
            <person name="Riley R."/>
            <person name="Salamov A."/>
            <person name="Simmons B.A."/>
            <person name="Magnuson J.K."/>
            <person name="Henrissat B."/>
            <person name="Mortensen U.H."/>
            <person name="Larsen T.O."/>
            <person name="Devries R.P."/>
            <person name="Grigoriev I.V."/>
            <person name="Machida M."/>
            <person name="Baker S.E."/>
            <person name="Andersen M.R."/>
        </authorList>
    </citation>
    <scope>NUCLEOTIDE SEQUENCE [LARGE SCALE GENOMIC DNA]</scope>
    <source>
        <strain evidence="1 2">IBT 29228</strain>
    </source>
</reference>
<dbReference type="EMBL" id="ML736195">
    <property type="protein sequence ID" value="KAE8379389.1"/>
    <property type="molecule type" value="Genomic_DNA"/>
</dbReference>
<dbReference type="AlphaFoldDB" id="A0A5N7BCF6"/>
<evidence type="ECO:0000313" key="1">
    <source>
        <dbReference type="EMBL" id="KAE8379389.1"/>
    </source>
</evidence>
<dbReference type="Proteomes" id="UP000326198">
    <property type="component" value="Unassembled WGS sequence"/>
</dbReference>
<name>A0A5N7BCF6_9EURO</name>
<protein>
    <submittedName>
        <fullName evidence="1">Uncharacterized protein</fullName>
    </submittedName>
</protein>
<keyword evidence="2" id="KW-1185">Reference proteome</keyword>
<organism evidence="1 2">
    <name type="scientific">Aspergillus bertholletiae</name>
    <dbReference type="NCBI Taxonomy" id="1226010"/>
    <lineage>
        <taxon>Eukaryota</taxon>
        <taxon>Fungi</taxon>
        <taxon>Dikarya</taxon>
        <taxon>Ascomycota</taxon>
        <taxon>Pezizomycotina</taxon>
        <taxon>Eurotiomycetes</taxon>
        <taxon>Eurotiomycetidae</taxon>
        <taxon>Eurotiales</taxon>
        <taxon>Aspergillaceae</taxon>
        <taxon>Aspergillus</taxon>
        <taxon>Aspergillus subgen. Circumdati</taxon>
    </lineage>
</organism>
<gene>
    <name evidence="1" type="ORF">BDV26DRAFT_170588</name>
</gene>
<accession>A0A5N7BCF6</accession>